<reference evidence="12" key="1">
    <citation type="submission" date="2021-02" db="EMBL/GenBank/DDBJ databases">
        <authorList>
            <person name="Dougan E. K."/>
            <person name="Rhodes N."/>
            <person name="Thang M."/>
            <person name="Chan C."/>
        </authorList>
    </citation>
    <scope>NUCLEOTIDE SEQUENCE</scope>
</reference>
<feature type="domain" description="Fe2OG dioxygenase" evidence="11">
    <location>
        <begin position="533"/>
        <end position="698"/>
    </location>
</feature>
<evidence type="ECO:0000313" key="13">
    <source>
        <dbReference type="Proteomes" id="UP000601435"/>
    </source>
</evidence>
<dbReference type="InterPro" id="IPR006620">
    <property type="entry name" value="Pro_4_hyd_alph"/>
</dbReference>
<dbReference type="Gene3D" id="1.25.40.20">
    <property type="entry name" value="Ankyrin repeat-containing domain"/>
    <property type="match status" value="1"/>
</dbReference>
<dbReference type="Pfam" id="PF13637">
    <property type="entry name" value="Ank_4"/>
    <property type="match status" value="1"/>
</dbReference>
<keyword evidence="2" id="KW-0479">Metal-binding</keyword>
<dbReference type="SUPFAM" id="SSF48403">
    <property type="entry name" value="Ankyrin repeat"/>
    <property type="match status" value="1"/>
</dbReference>
<keyword evidence="8" id="KW-0040">ANK repeat</keyword>
<keyword evidence="13" id="KW-1185">Reference proteome</keyword>
<evidence type="ECO:0000256" key="5">
    <source>
        <dbReference type="ARBA" id="ARBA00022964"/>
    </source>
</evidence>
<dbReference type="InterPro" id="IPR052391">
    <property type="entry name" value="E3_Ligase-Neurotoxin"/>
</dbReference>
<evidence type="ECO:0000256" key="3">
    <source>
        <dbReference type="ARBA" id="ARBA00022771"/>
    </source>
</evidence>
<dbReference type="PROSITE" id="PS51471">
    <property type="entry name" value="FE2OG_OXY"/>
    <property type="match status" value="1"/>
</dbReference>
<dbReference type="PANTHER" id="PTHR24133:SF40">
    <property type="entry name" value="ANKYRIN REPEAT DOMAIN 44"/>
    <property type="match status" value="1"/>
</dbReference>
<sequence length="730" mass="79941">MDERNKEIFKMRGTADRRPILPEEAAAFFHAIDARDAAGFGIRKLATLDIDGLHEAPACISWERSISLIYYAAWRKRDHFVNALLHARANPSVRDEGLSSSKPAGEEAARQIVDSLRMESAVWLMRALVQLRFRGRRVESTRHCEECQTTNELRAADGLGTMLAWPCGHQCCEACLWRRAARIASCRGASAAAELSCPAVGCSVAALVSEAKSGYNPSTSPAEKKEDWNCSHCGYSNFARRQTCRNCDSLRNGALEVGDVPAADERSSCAVDEEQTLMKRWEAWPPSTRREAMLEQFLTLPEVEAPEVAPKVSKAPRFQAQHPREAASAHLGATRQERTAELHKAAAAGDTLRLLALFEAGVDVDAANEYGQSPAFLAAYHDAAEAISLLAWARADLDRPANGGSSAWACAAAIGHEGAARALVEAGARTVPVQRSAFVGSEPDPSFHWLIPLDSDAAGAGSCILDDALAENFLCQVDHLFESLPVAARTKSCSSDRSYYCDSEGWIQEAFRRAFLAAQEKHRALADLALEVTMPHMRFLHYADVGGGLPPHLDLVRTDEKGRRSTHTFILYLSDCSGGGGETVLLHRMEDNAEAVLAAVEPRRGRLLLFPHLCPHLARPTVVVPKLLLRGEVRLCAAQQGTLVYESTEETRILMFGTRSLDSNSLSFAKSRHRYSRVKRFCRWRGLILCGCSVWMHGTPPLGLQLNATLAARGCSTTQVLAMHAPSRHS</sequence>
<dbReference type="PROSITE" id="PS50199">
    <property type="entry name" value="ZF_RANBP2_2"/>
    <property type="match status" value="1"/>
</dbReference>
<name>A0A812LHQ8_9DINO</name>
<dbReference type="PROSITE" id="PS50088">
    <property type="entry name" value="ANK_REPEAT"/>
    <property type="match status" value="1"/>
</dbReference>
<dbReference type="Pfam" id="PF13640">
    <property type="entry name" value="2OG-FeII_Oxy_3"/>
    <property type="match status" value="1"/>
</dbReference>
<gene>
    <name evidence="12" type="primary">ASB2</name>
    <name evidence="12" type="ORF">SNEC2469_LOCUS4812</name>
</gene>
<evidence type="ECO:0000256" key="9">
    <source>
        <dbReference type="PROSITE-ProRule" id="PRU00322"/>
    </source>
</evidence>
<evidence type="ECO:0000256" key="6">
    <source>
        <dbReference type="ARBA" id="ARBA00023002"/>
    </source>
</evidence>
<evidence type="ECO:0000313" key="12">
    <source>
        <dbReference type="EMBL" id="CAE7246332.1"/>
    </source>
</evidence>
<comment type="caution">
    <text evidence="12">The sequence shown here is derived from an EMBL/GenBank/DDBJ whole genome shotgun (WGS) entry which is preliminary data.</text>
</comment>
<dbReference type="PANTHER" id="PTHR24133">
    <property type="entry name" value="ANKYRIN DOMAIN-CONTAINING"/>
    <property type="match status" value="1"/>
</dbReference>
<dbReference type="GO" id="GO:0008270">
    <property type="term" value="F:zinc ion binding"/>
    <property type="evidence" value="ECO:0007669"/>
    <property type="project" value="UniProtKB-KW"/>
</dbReference>
<dbReference type="SMART" id="SM00547">
    <property type="entry name" value="ZnF_RBZ"/>
    <property type="match status" value="1"/>
</dbReference>
<evidence type="ECO:0000256" key="1">
    <source>
        <dbReference type="ARBA" id="ARBA00001961"/>
    </source>
</evidence>
<dbReference type="InterPro" id="IPR002110">
    <property type="entry name" value="Ankyrin_rpt"/>
</dbReference>
<keyword evidence="3 9" id="KW-0863">Zinc-finger</keyword>
<proteinExistence type="predicted"/>
<dbReference type="InterPro" id="IPR036443">
    <property type="entry name" value="Znf_RanBP2_sf"/>
</dbReference>
<dbReference type="EMBL" id="CAJNJA010009392">
    <property type="protein sequence ID" value="CAE7246332.1"/>
    <property type="molecule type" value="Genomic_DNA"/>
</dbReference>
<evidence type="ECO:0000256" key="7">
    <source>
        <dbReference type="ARBA" id="ARBA00023004"/>
    </source>
</evidence>
<feature type="domain" description="RanBP2-type" evidence="10">
    <location>
        <begin position="224"/>
        <end position="253"/>
    </location>
</feature>
<organism evidence="12 13">
    <name type="scientific">Symbiodinium necroappetens</name>
    <dbReference type="NCBI Taxonomy" id="1628268"/>
    <lineage>
        <taxon>Eukaryota</taxon>
        <taxon>Sar</taxon>
        <taxon>Alveolata</taxon>
        <taxon>Dinophyceae</taxon>
        <taxon>Suessiales</taxon>
        <taxon>Symbiodiniaceae</taxon>
        <taxon>Symbiodinium</taxon>
    </lineage>
</organism>
<keyword evidence="7" id="KW-0408">Iron</keyword>
<dbReference type="PROSITE" id="PS01358">
    <property type="entry name" value="ZF_RANBP2_1"/>
    <property type="match status" value="1"/>
</dbReference>
<dbReference type="Gene3D" id="2.60.120.620">
    <property type="entry name" value="q2cbj1_9rhob like domain"/>
    <property type="match status" value="1"/>
</dbReference>
<dbReference type="InterPro" id="IPR036770">
    <property type="entry name" value="Ankyrin_rpt-contain_sf"/>
</dbReference>
<dbReference type="Pfam" id="PF00641">
    <property type="entry name" value="Zn_ribbon_RanBP"/>
    <property type="match status" value="1"/>
</dbReference>
<dbReference type="SUPFAM" id="SSF90209">
    <property type="entry name" value="Ran binding protein zinc finger-like"/>
    <property type="match status" value="1"/>
</dbReference>
<evidence type="ECO:0000256" key="2">
    <source>
        <dbReference type="ARBA" id="ARBA00022723"/>
    </source>
</evidence>
<dbReference type="OrthoDB" id="441117at2759"/>
<dbReference type="Gene3D" id="4.10.1060.10">
    <property type="entry name" value="Zinc finger, RanBP2-type"/>
    <property type="match status" value="1"/>
</dbReference>
<dbReference type="SMART" id="SM00702">
    <property type="entry name" value="P4Hc"/>
    <property type="match status" value="1"/>
</dbReference>
<dbReference type="SMART" id="SM00248">
    <property type="entry name" value="ANK"/>
    <property type="match status" value="4"/>
</dbReference>
<dbReference type="InterPro" id="IPR044862">
    <property type="entry name" value="Pro_4_hyd_alph_FE2OG_OXY"/>
</dbReference>
<dbReference type="Proteomes" id="UP000601435">
    <property type="component" value="Unassembled WGS sequence"/>
</dbReference>
<comment type="cofactor">
    <cofactor evidence="1">
        <name>L-ascorbate</name>
        <dbReference type="ChEBI" id="CHEBI:38290"/>
    </cofactor>
</comment>
<keyword evidence="5" id="KW-0223">Dioxygenase</keyword>
<dbReference type="AlphaFoldDB" id="A0A812LHQ8"/>
<evidence type="ECO:0000256" key="4">
    <source>
        <dbReference type="ARBA" id="ARBA00022833"/>
    </source>
</evidence>
<dbReference type="InterPro" id="IPR005123">
    <property type="entry name" value="Oxoglu/Fe-dep_dioxygenase_dom"/>
</dbReference>
<dbReference type="InterPro" id="IPR001876">
    <property type="entry name" value="Znf_RanBP2"/>
</dbReference>
<dbReference type="GO" id="GO:0031418">
    <property type="term" value="F:L-ascorbic acid binding"/>
    <property type="evidence" value="ECO:0007669"/>
    <property type="project" value="InterPro"/>
</dbReference>
<evidence type="ECO:0000259" key="11">
    <source>
        <dbReference type="PROSITE" id="PS51471"/>
    </source>
</evidence>
<evidence type="ECO:0000259" key="10">
    <source>
        <dbReference type="PROSITE" id="PS50199"/>
    </source>
</evidence>
<dbReference type="GO" id="GO:0005506">
    <property type="term" value="F:iron ion binding"/>
    <property type="evidence" value="ECO:0007669"/>
    <property type="project" value="InterPro"/>
</dbReference>
<protein>
    <submittedName>
        <fullName evidence="12">ASB2 protein</fullName>
    </submittedName>
</protein>
<accession>A0A812LHQ8</accession>
<dbReference type="GO" id="GO:0051213">
    <property type="term" value="F:dioxygenase activity"/>
    <property type="evidence" value="ECO:0007669"/>
    <property type="project" value="UniProtKB-KW"/>
</dbReference>
<evidence type="ECO:0000256" key="8">
    <source>
        <dbReference type="PROSITE-ProRule" id="PRU00023"/>
    </source>
</evidence>
<keyword evidence="4" id="KW-0862">Zinc</keyword>
<dbReference type="GO" id="GO:0016705">
    <property type="term" value="F:oxidoreductase activity, acting on paired donors, with incorporation or reduction of molecular oxygen"/>
    <property type="evidence" value="ECO:0007669"/>
    <property type="project" value="InterPro"/>
</dbReference>
<keyword evidence="6" id="KW-0560">Oxidoreductase</keyword>
<feature type="repeat" description="ANK" evidence="8">
    <location>
        <begin position="337"/>
        <end position="369"/>
    </location>
</feature>